<dbReference type="EMBL" id="DSJT01000004">
    <property type="protein sequence ID" value="HEF86933.1"/>
    <property type="molecule type" value="Genomic_DNA"/>
</dbReference>
<accession>A0A7C2BK72</accession>
<evidence type="ECO:0000256" key="6">
    <source>
        <dbReference type="ARBA" id="ARBA00022691"/>
    </source>
</evidence>
<proteinExistence type="inferred from homology"/>
<dbReference type="PANTHER" id="PTHR11579:SF0">
    <property type="entry name" value="PROTEIN-L-ISOASPARTATE(D-ASPARTATE) O-METHYLTRANSFERASE"/>
    <property type="match status" value="1"/>
</dbReference>
<keyword evidence="3 9" id="KW-0963">Cytoplasm</keyword>
<evidence type="ECO:0000256" key="5">
    <source>
        <dbReference type="ARBA" id="ARBA00022679"/>
    </source>
</evidence>
<dbReference type="InterPro" id="IPR029063">
    <property type="entry name" value="SAM-dependent_MTases_sf"/>
</dbReference>
<comment type="catalytic activity">
    <reaction evidence="8 9">
        <text>[protein]-L-isoaspartate + S-adenosyl-L-methionine = [protein]-L-isoaspartate alpha-methyl ester + S-adenosyl-L-homocysteine</text>
        <dbReference type="Rhea" id="RHEA:12705"/>
        <dbReference type="Rhea" id="RHEA-COMP:12143"/>
        <dbReference type="Rhea" id="RHEA-COMP:12144"/>
        <dbReference type="ChEBI" id="CHEBI:57856"/>
        <dbReference type="ChEBI" id="CHEBI:59789"/>
        <dbReference type="ChEBI" id="CHEBI:90596"/>
        <dbReference type="ChEBI" id="CHEBI:90598"/>
        <dbReference type="EC" id="2.1.1.77"/>
    </reaction>
</comment>
<keyword evidence="4 9" id="KW-0489">Methyltransferase</keyword>
<dbReference type="Gene3D" id="3.40.50.150">
    <property type="entry name" value="Vaccinia Virus protein VP39"/>
    <property type="match status" value="1"/>
</dbReference>
<comment type="function">
    <text evidence="7 9">Catalyzes the methyl esterification of L-isoaspartyl residues in peptides and proteins that result from spontaneous decomposition of normal L-aspartyl and L-asparaginyl residues. It plays a role in the repair and/or degradation of damaged proteins.</text>
</comment>
<feature type="active site" evidence="9">
    <location>
        <position position="62"/>
    </location>
</feature>
<dbReference type="FunFam" id="3.40.50.150:FF:000010">
    <property type="entry name" value="Protein-L-isoaspartate O-methyltransferase"/>
    <property type="match status" value="1"/>
</dbReference>
<keyword evidence="6 9" id="KW-0949">S-adenosyl-L-methionine</keyword>
<comment type="caution">
    <text evidence="10">The sequence shown here is derived from an EMBL/GenBank/DDBJ whole genome shotgun (WGS) entry which is preliminary data.</text>
</comment>
<dbReference type="NCBIfam" id="NF010549">
    <property type="entry name" value="PRK13942.1"/>
    <property type="match status" value="1"/>
</dbReference>
<dbReference type="NCBIfam" id="NF001453">
    <property type="entry name" value="PRK00312.1"/>
    <property type="match status" value="1"/>
</dbReference>
<sequence length="228" mass="25308">MLSFHEQRSRVVELLVDSGYLRNPRVIKALLTVPRELFVPEEMKKYAYHDTPLPIGWGQTISAIHMVAIMTEELDPEPGNKVLEVGTGSGYQAAVLAEIVAKQDTGGGHVYSIERISELASFARKNLEKAGYSEHVTVLVGDGTLGYKEAAPYDRVIVTAAAPDIPPPLLEQLGDPGVLVAPVGDQYFQRLLIVEKRNGRIIKRWGIECVFVPLIGKYGWSVEERWKN</sequence>
<dbReference type="AlphaFoldDB" id="A0A7C2BK72"/>
<evidence type="ECO:0000256" key="9">
    <source>
        <dbReference type="HAMAP-Rule" id="MF_00090"/>
    </source>
</evidence>
<dbReference type="GO" id="GO:0004719">
    <property type="term" value="F:protein-L-isoaspartate (D-aspartate) O-methyltransferase activity"/>
    <property type="evidence" value="ECO:0007669"/>
    <property type="project" value="UniProtKB-UniRule"/>
</dbReference>
<protein>
    <recommendedName>
        <fullName evidence="9">Protein-L-isoaspartate O-methyltransferase</fullName>
        <ecNumber evidence="9">2.1.1.77</ecNumber>
    </recommendedName>
    <alternativeName>
        <fullName evidence="9">L-isoaspartyl protein carboxyl methyltransferase</fullName>
    </alternativeName>
    <alternativeName>
        <fullName evidence="9">Protein L-isoaspartyl methyltransferase</fullName>
    </alternativeName>
    <alternativeName>
        <fullName evidence="9">Protein-beta-aspartate methyltransferase</fullName>
        <shortName evidence="9">PIMT</shortName>
    </alternativeName>
</protein>
<dbReference type="GO" id="GO:0005737">
    <property type="term" value="C:cytoplasm"/>
    <property type="evidence" value="ECO:0007669"/>
    <property type="project" value="UniProtKB-SubCell"/>
</dbReference>
<evidence type="ECO:0000256" key="8">
    <source>
        <dbReference type="ARBA" id="ARBA00029295"/>
    </source>
</evidence>
<name>A0A7C2BK72_9CREN</name>
<dbReference type="GO" id="GO:0032259">
    <property type="term" value="P:methylation"/>
    <property type="evidence" value="ECO:0007669"/>
    <property type="project" value="UniProtKB-KW"/>
</dbReference>
<gene>
    <name evidence="9" type="primary">pcm</name>
    <name evidence="10" type="ORF">ENP55_01230</name>
</gene>
<dbReference type="CDD" id="cd02440">
    <property type="entry name" value="AdoMet_MTases"/>
    <property type="match status" value="1"/>
</dbReference>
<dbReference type="EC" id="2.1.1.77" evidence="9"/>
<keyword evidence="5 9" id="KW-0808">Transferase</keyword>
<dbReference type="InterPro" id="IPR000682">
    <property type="entry name" value="PCMT"/>
</dbReference>
<evidence type="ECO:0000313" key="10">
    <source>
        <dbReference type="EMBL" id="HEF86933.1"/>
    </source>
</evidence>
<comment type="similarity">
    <text evidence="2 9">Belongs to the methyltransferase superfamily. L-isoaspartyl/D-aspartyl protein methyltransferase family.</text>
</comment>
<evidence type="ECO:0000256" key="7">
    <source>
        <dbReference type="ARBA" id="ARBA00025330"/>
    </source>
</evidence>
<evidence type="ECO:0000256" key="1">
    <source>
        <dbReference type="ARBA" id="ARBA00004496"/>
    </source>
</evidence>
<dbReference type="SUPFAM" id="SSF53335">
    <property type="entry name" value="S-adenosyl-L-methionine-dependent methyltransferases"/>
    <property type="match status" value="1"/>
</dbReference>
<evidence type="ECO:0000256" key="2">
    <source>
        <dbReference type="ARBA" id="ARBA00005369"/>
    </source>
</evidence>
<organism evidence="10">
    <name type="scientific">Thermosphaera aggregans</name>
    <dbReference type="NCBI Taxonomy" id="54254"/>
    <lineage>
        <taxon>Archaea</taxon>
        <taxon>Thermoproteota</taxon>
        <taxon>Thermoprotei</taxon>
        <taxon>Desulfurococcales</taxon>
        <taxon>Desulfurococcaceae</taxon>
        <taxon>Thermosphaera</taxon>
    </lineage>
</organism>
<evidence type="ECO:0000256" key="3">
    <source>
        <dbReference type="ARBA" id="ARBA00022490"/>
    </source>
</evidence>
<dbReference type="HAMAP" id="MF_00090">
    <property type="entry name" value="PIMT"/>
    <property type="match status" value="1"/>
</dbReference>
<comment type="subcellular location">
    <subcellularLocation>
        <location evidence="1 9">Cytoplasm</location>
    </subcellularLocation>
</comment>
<dbReference type="GO" id="GO:0030091">
    <property type="term" value="P:protein repair"/>
    <property type="evidence" value="ECO:0007669"/>
    <property type="project" value="UniProtKB-UniRule"/>
</dbReference>
<evidence type="ECO:0000256" key="4">
    <source>
        <dbReference type="ARBA" id="ARBA00022603"/>
    </source>
</evidence>
<dbReference type="NCBIfam" id="TIGR00080">
    <property type="entry name" value="pimt"/>
    <property type="match status" value="1"/>
</dbReference>
<reference evidence="10" key="1">
    <citation type="journal article" date="2020" name="mSystems">
        <title>Genome- and Community-Level Interaction Insights into Carbon Utilization and Element Cycling Functions of Hydrothermarchaeota in Hydrothermal Sediment.</title>
        <authorList>
            <person name="Zhou Z."/>
            <person name="Liu Y."/>
            <person name="Xu W."/>
            <person name="Pan J."/>
            <person name="Luo Z.H."/>
            <person name="Li M."/>
        </authorList>
    </citation>
    <scope>NUCLEOTIDE SEQUENCE [LARGE SCALE GENOMIC DNA]</scope>
    <source>
        <strain evidence="10">SpSt-23</strain>
    </source>
</reference>
<dbReference type="Pfam" id="PF01135">
    <property type="entry name" value="PCMT"/>
    <property type="match status" value="1"/>
</dbReference>
<dbReference type="PANTHER" id="PTHR11579">
    <property type="entry name" value="PROTEIN-L-ISOASPARTATE O-METHYLTRANSFERASE"/>
    <property type="match status" value="1"/>
</dbReference>